<reference evidence="3" key="1">
    <citation type="submission" date="2018-11" db="EMBL/GenBank/DDBJ databases">
        <title>Proposal to divide the Flavobacteriaceae and reorganize its genera based on Amino Acid Identity values calculated from whole genome sequences.</title>
        <authorList>
            <person name="Nicholson A.C."/>
            <person name="Gulvik C.A."/>
            <person name="Whitney A.M."/>
            <person name="Humrighouse B.W."/>
            <person name="Bell M."/>
            <person name="Holmes B."/>
            <person name="Steigerwalt A.B."/>
            <person name="Villarma A."/>
            <person name="Sheth M."/>
            <person name="Batra D."/>
            <person name="Pryor J."/>
            <person name="Bernardet J.-F."/>
            <person name="Hugo C."/>
            <person name="Kampfer P."/>
            <person name="Newman J.D."/>
            <person name="McQuiston J.R."/>
        </authorList>
    </citation>
    <scope>NUCLEOTIDE SEQUENCE [LARGE SCALE GENOMIC DNA]</scope>
    <source>
        <strain evidence="3">F5649</strain>
    </source>
</reference>
<keyword evidence="1" id="KW-0732">Signal</keyword>
<dbReference type="Proteomes" id="UP000281810">
    <property type="component" value="Chromosome"/>
</dbReference>
<feature type="signal peptide" evidence="1">
    <location>
        <begin position="1"/>
        <end position="19"/>
    </location>
</feature>
<proteinExistence type="predicted"/>
<accession>A0A3G8Y475</accession>
<protein>
    <submittedName>
        <fullName evidence="2">Uncharacterized protein</fullName>
    </submittedName>
</protein>
<organism evidence="2 3">
    <name type="scientific">Epilithonimonas vandammei</name>
    <dbReference type="NCBI Taxonomy" id="2487072"/>
    <lineage>
        <taxon>Bacteria</taxon>
        <taxon>Pseudomonadati</taxon>
        <taxon>Bacteroidota</taxon>
        <taxon>Flavobacteriia</taxon>
        <taxon>Flavobacteriales</taxon>
        <taxon>Weeksellaceae</taxon>
        <taxon>Chryseobacterium group</taxon>
        <taxon>Epilithonimonas</taxon>
    </lineage>
</organism>
<feature type="chain" id="PRO_5018205624" evidence="1">
    <location>
        <begin position="20"/>
        <end position="300"/>
    </location>
</feature>
<dbReference type="EMBL" id="CP034161">
    <property type="protein sequence ID" value="AZI40099.1"/>
    <property type="molecule type" value="Genomic_DNA"/>
</dbReference>
<sequence length="300" mass="32418">MNRYLIKVCFIFFSGFLSAQVGIQTSQVSPSAALEINTNNLATGSKKGFLGPRVALASNTDTTTIPSPAVGLLVYNTADAGTYPSNVFANRYYFWNGTQWVDLGLTSVLQNYLSNKIYSLNSRSTQDLAYSTINNTNAANGGIPVSFADSDVAISTGNIVTKSGDVFTVNVTGLYEISAYVNYNPNRTTIAATQRGTFLNLKLQRSTDNGATWADVIGNRTAWGVKATNYLKTVILISTPIYLTAGQRLRLVVQNPFGITDESALHGENNTTSPPPTMTTSTKIPISKSLTMILLDYDLQ</sequence>
<evidence type="ECO:0000313" key="2">
    <source>
        <dbReference type="EMBL" id="AZI40099.1"/>
    </source>
</evidence>
<dbReference type="OrthoDB" id="1256759at2"/>
<keyword evidence="3" id="KW-1185">Reference proteome</keyword>
<gene>
    <name evidence="2" type="ORF">EIB74_09050</name>
</gene>
<name>A0A3G8Y475_9FLAO</name>
<evidence type="ECO:0000313" key="3">
    <source>
        <dbReference type="Proteomes" id="UP000281810"/>
    </source>
</evidence>
<dbReference type="AlphaFoldDB" id="A0A3G8Y475"/>
<dbReference type="RefSeq" id="WP_124802303.1">
    <property type="nucleotide sequence ID" value="NZ_CP034161.1"/>
</dbReference>
<evidence type="ECO:0000256" key="1">
    <source>
        <dbReference type="SAM" id="SignalP"/>
    </source>
</evidence>